<feature type="domain" description="HTH crp-type" evidence="5">
    <location>
        <begin position="154"/>
        <end position="228"/>
    </location>
</feature>
<keyword evidence="1" id="KW-0805">Transcription regulation</keyword>
<organism evidence="6 7">
    <name type="scientific">Zestomonas carbonaria</name>
    <dbReference type="NCBI Taxonomy" id="2762745"/>
    <lineage>
        <taxon>Bacteria</taxon>
        <taxon>Pseudomonadati</taxon>
        <taxon>Pseudomonadota</taxon>
        <taxon>Gammaproteobacteria</taxon>
        <taxon>Pseudomonadales</taxon>
        <taxon>Pseudomonadaceae</taxon>
        <taxon>Zestomonas</taxon>
    </lineage>
</organism>
<dbReference type="SMART" id="SM00100">
    <property type="entry name" value="cNMP"/>
    <property type="match status" value="1"/>
</dbReference>
<sequence>MTSPSVLSENHHRALLANPEFAALSDVVRNDVLIHGRQRRLAAGQTLFRRGDKPDGLYIVLEGSLRVSGTSRDGLEAVLNFYEPGCWIGAVSALDGLPRAHDAQAVTASLVLQITPADLETLIARHPPFCRFLLHLQSSQMRALLVGFEAFSTQSLEQRFASRLMALASAFGSPMPQGGLNIELRLSQETLAQLLGTTRQRINQLLKKWEQEGLIEQRYGRIVVLDQDRLEELAQE</sequence>
<dbReference type="CDD" id="cd00038">
    <property type="entry name" value="CAP_ED"/>
    <property type="match status" value="1"/>
</dbReference>
<keyword evidence="2" id="KW-0238">DNA-binding</keyword>
<dbReference type="Pfam" id="PF13545">
    <property type="entry name" value="HTH_Crp_2"/>
    <property type="match status" value="1"/>
</dbReference>
<dbReference type="PANTHER" id="PTHR24567:SF74">
    <property type="entry name" value="HTH-TYPE TRANSCRIPTIONAL REGULATOR ARCR"/>
    <property type="match status" value="1"/>
</dbReference>
<dbReference type="AlphaFoldDB" id="A0A7U7EPU3"/>
<dbReference type="Gene3D" id="1.10.10.10">
    <property type="entry name" value="Winged helix-like DNA-binding domain superfamily/Winged helix DNA-binding domain"/>
    <property type="match status" value="1"/>
</dbReference>
<dbReference type="EMBL" id="CAJFCI010000054">
    <property type="protein sequence ID" value="CAD5108427.1"/>
    <property type="molecule type" value="Genomic_DNA"/>
</dbReference>
<dbReference type="PROSITE" id="PS51063">
    <property type="entry name" value="HTH_CRP_2"/>
    <property type="match status" value="1"/>
</dbReference>
<accession>A0A7U7EPU3</accession>
<dbReference type="InterPro" id="IPR018490">
    <property type="entry name" value="cNMP-bd_dom_sf"/>
</dbReference>
<evidence type="ECO:0000259" key="4">
    <source>
        <dbReference type="PROSITE" id="PS50042"/>
    </source>
</evidence>
<feature type="domain" description="Cyclic nucleotide-binding" evidence="4">
    <location>
        <begin position="20"/>
        <end position="123"/>
    </location>
</feature>
<dbReference type="GO" id="GO:0003677">
    <property type="term" value="F:DNA binding"/>
    <property type="evidence" value="ECO:0007669"/>
    <property type="project" value="UniProtKB-KW"/>
</dbReference>
<dbReference type="InterPro" id="IPR014710">
    <property type="entry name" value="RmlC-like_jellyroll"/>
</dbReference>
<dbReference type="SUPFAM" id="SSF51206">
    <property type="entry name" value="cAMP-binding domain-like"/>
    <property type="match status" value="1"/>
</dbReference>
<evidence type="ECO:0000256" key="1">
    <source>
        <dbReference type="ARBA" id="ARBA00023015"/>
    </source>
</evidence>
<evidence type="ECO:0000259" key="5">
    <source>
        <dbReference type="PROSITE" id="PS51063"/>
    </source>
</evidence>
<dbReference type="PROSITE" id="PS50042">
    <property type="entry name" value="CNMP_BINDING_3"/>
    <property type="match status" value="1"/>
</dbReference>
<dbReference type="GO" id="GO:0005829">
    <property type="term" value="C:cytosol"/>
    <property type="evidence" value="ECO:0007669"/>
    <property type="project" value="TreeGrafter"/>
</dbReference>
<keyword evidence="3" id="KW-0804">Transcription</keyword>
<dbReference type="GO" id="GO:0003700">
    <property type="term" value="F:DNA-binding transcription factor activity"/>
    <property type="evidence" value="ECO:0007669"/>
    <property type="project" value="TreeGrafter"/>
</dbReference>
<dbReference type="SUPFAM" id="SSF46785">
    <property type="entry name" value="Winged helix' DNA-binding domain"/>
    <property type="match status" value="1"/>
</dbReference>
<dbReference type="SMART" id="SM00419">
    <property type="entry name" value="HTH_CRP"/>
    <property type="match status" value="1"/>
</dbReference>
<dbReference type="InterPro" id="IPR050397">
    <property type="entry name" value="Env_Response_Regulators"/>
</dbReference>
<evidence type="ECO:0000313" key="7">
    <source>
        <dbReference type="Proteomes" id="UP000583387"/>
    </source>
</evidence>
<dbReference type="InterPro" id="IPR000595">
    <property type="entry name" value="cNMP-bd_dom"/>
</dbReference>
<evidence type="ECO:0000313" key="6">
    <source>
        <dbReference type="EMBL" id="CAD5108427.1"/>
    </source>
</evidence>
<dbReference type="InterPro" id="IPR036390">
    <property type="entry name" value="WH_DNA-bd_sf"/>
</dbReference>
<comment type="caution">
    <text evidence="6">The sequence shown here is derived from an EMBL/GenBank/DDBJ whole genome shotgun (WGS) entry which is preliminary data.</text>
</comment>
<dbReference type="InterPro" id="IPR036388">
    <property type="entry name" value="WH-like_DNA-bd_sf"/>
</dbReference>
<dbReference type="InterPro" id="IPR012318">
    <property type="entry name" value="HTH_CRP"/>
</dbReference>
<reference evidence="6 7" key="1">
    <citation type="submission" date="2020-08" db="EMBL/GenBank/DDBJ databases">
        <authorList>
            <person name="Criscuolo A."/>
        </authorList>
    </citation>
    <scope>NUCLEOTIDE SEQUENCE [LARGE SCALE GENOMIC DNA]</scope>
    <source>
        <strain evidence="6">CIP111764</strain>
    </source>
</reference>
<dbReference type="RefSeq" id="WP_187671742.1">
    <property type="nucleotide sequence ID" value="NZ_CAJFCI010000054.1"/>
</dbReference>
<dbReference type="PANTHER" id="PTHR24567">
    <property type="entry name" value="CRP FAMILY TRANSCRIPTIONAL REGULATORY PROTEIN"/>
    <property type="match status" value="1"/>
</dbReference>
<evidence type="ECO:0000256" key="2">
    <source>
        <dbReference type="ARBA" id="ARBA00023125"/>
    </source>
</evidence>
<name>A0A7U7EPU3_9GAMM</name>
<keyword evidence="7" id="KW-1185">Reference proteome</keyword>
<dbReference type="Pfam" id="PF00027">
    <property type="entry name" value="cNMP_binding"/>
    <property type="match status" value="1"/>
</dbReference>
<dbReference type="Proteomes" id="UP000583387">
    <property type="component" value="Unassembled WGS sequence"/>
</dbReference>
<gene>
    <name evidence="6" type="primary">glxR_3</name>
    <name evidence="6" type="ORF">PSEWESI4_02712</name>
</gene>
<proteinExistence type="predicted"/>
<dbReference type="Gene3D" id="2.60.120.10">
    <property type="entry name" value="Jelly Rolls"/>
    <property type="match status" value="1"/>
</dbReference>
<protein>
    <submittedName>
        <fullName evidence="6">CRP-like cAMP-activated global transcriptional regulator</fullName>
    </submittedName>
</protein>
<evidence type="ECO:0000256" key="3">
    <source>
        <dbReference type="ARBA" id="ARBA00023163"/>
    </source>
</evidence>